<dbReference type="InterPro" id="IPR001245">
    <property type="entry name" value="Ser-Thr/Tyr_kinase_cat_dom"/>
</dbReference>
<dbReference type="SUPFAM" id="SSF56112">
    <property type="entry name" value="Protein kinase-like (PK-like)"/>
    <property type="match status" value="1"/>
</dbReference>
<keyword evidence="5 15" id="KW-0812">Transmembrane</keyword>
<dbReference type="PROSITE" id="PS00108">
    <property type="entry name" value="PROTEIN_KINASE_ST"/>
    <property type="match status" value="1"/>
</dbReference>
<dbReference type="GO" id="GO:0004674">
    <property type="term" value="F:protein serine/threonine kinase activity"/>
    <property type="evidence" value="ECO:0007669"/>
    <property type="project" value="UniProtKB-KW"/>
</dbReference>
<keyword evidence="13" id="KW-0675">Receptor</keyword>
<feature type="transmembrane region" description="Helical" evidence="15">
    <location>
        <begin position="16"/>
        <end position="33"/>
    </location>
</feature>
<dbReference type="Gene3D" id="3.30.200.20">
    <property type="entry name" value="Phosphorylase Kinase, domain 1"/>
    <property type="match status" value="1"/>
</dbReference>
<dbReference type="Proteomes" id="UP000228380">
    <property type="component" value="Chromosome 4"/>
</dbReference>
<dbReference type="SMART" id="SM00220">
    <property type="entry name" value="S_TKc"/>
    <property type="match status" value="1"/>
</dbReference>
<dbReference type="PANTHER" id="PTHR27002">
    <property type="entry name" value="RECEPTOR-LIKE SERINE/THREONINE-PROTEIN KINASE SD1-8"/>
    <property type="match status" value="1"/>
</dbReference>
<evidence type="ECO:0000256" key="9">
    <source>
        <dbReference type="ARBA" id="ARBA00022777"/>
    </source>
</evidence>
<evidence type="ECO:0000256" key="13">
    <source>
        <dbReference type="ARBA" id="ARBA00023170"/>
    </source>
</evidence>
<evidence type="ECO:0000256" key="11">
    <source>
        <dbReference type="ARBA" id="ARBA00022989"/>
    </source>
</evidence>
<evidence type="ECO:0000256" key="7">
    <source>
        <dbReference type="ARBA" id="ARBA00022737"/>
    </source>
</evidence>
<dbReference type="InterPro" id="IPR011009">
    <property type="entry name" value="Kinase-like_dom_sf"/>
</dbReference>
<keyword evidence="2" id="KW-0723">Serine/threonine-protein kinase</keyword>
<keyword evidence="6" id="KW-0732">Signal</keyword>
<dbReference type="GeneID" id="103697911"/>
<keyword evidence="17" id="KW-1185">Reference proteome</keyword>
<dbReference type="FunFam" id="3.30.200.20:FF:000142">
    <property type="entry name" value="Cysteine-rich receptor-like protein kinase 10"/>
    <property type="match status" value="1"/>
</dbReference>
<dbReference type="GO" id="GO:0005524">
    <property type="term" value="F:ATP binding"/>
    <property type="evidence" value="ECO:0007669"/>
    <property type="project" value="UniProtKB-KW"/>
</dbReference>
<dbReference type="PANTHER" id="PTHR27002:SF1040">
    <property type="entry name" value="OS07G0538400 PROTEIN"/>
    <property type="match status" value="1"/>
</dbReference>
<evidence type="ECO:0000313" key="18">
    <source>
        <dbReference type="RefSeq" id="XP_038982177.1"/>
    </source>
</evidence>
<evidence type="ECO:0000256" key="10">
    <source>
        <dbReference type="ARBA" id="ARBA00022840"/>
    </source>
</evidence>
<evidence type="ECO:0000256" key="4">
    <source>
        <dbReference type="ARBA" id="ARBA00022679"/>
    </source>
</evidence>
<dbReference type="GO" id="GO:0009737">
    <property type="term" value="P:response to abscisic acid"/>
    <property type="evidence" value="ECO:0007669"/>
    <property type="project" value="UniProtKB-ARBA"/>
</dbReference>
<evidence type="ECO:0000256" key="6">
    <source>
        <dbReference type="ARBA" id="ARBA00022729"/>
    </source>
</evidence>
<reference evidence="18" key="2">
    <citation type="submission" date="2025-08" db="UniProtKB">
        <authorList>
            <consortium name="RefSeq"/>
        </authorList>
    </citation>
    <scope>IDENTIFICATION</scope>
    <source>
        <tissue evidence="18">Young leaves</tissue>
    </source>
</reference>
<dbReference type="PROSITE" id="PS50011">
    <property type="entry name" value="PROTEIN_KINASE_DOM"/>
    <property type="match status" value="1"/>
</dbReference>
<keyword evidence="12 15" id="KW-0472">Membrane</keyword>
<keyword evidence="8" id="KW-0547">Nucleotide-binding</keyword>
<feature type="domain" description="Protein kinase" evidence="16">
    <location>
        <begin position="66"/>
        <end position="346"/>
    </location>
</feature>
<dbReference type="AlphaFoldDB" id="A0A8B9A8Y3"/>
<evidence type="ECO:0000313" key="17">
    <source>
        <dbReference type="Proteomes" id="UP000228380"/>
    </source>
</evidence>
<organism evidence="17 18">
    <name type="scientific">Phoenix dactylifera</name>
    <name type="common">Date palm</name>
    <dbReference type="NCBI Taxonomy" id="42345"/>
    <lineage>
        <taxon>Eukaryota</taxon>
        <taxon>Viridiplantae</taxon>
        <taxon>Streptophyta</taxon>
        <taxon>Embryophyta</taxon>
        <taxon>Tracheophyta</taxon>
        <taxon>Spermatophyta</taxon>
        <taxon>Magnoliopsida</taxon>
        <taxon>Liliopsida</taxon>
        <taxon>Arecaceae</taxon>
        <taxon>Coryphoideae</taxon>
        <taxon>Phoeniceae</taxon>
        <taxon>Phoenix</taxon>
    </lineage>
</organism>
<accession>A0A8B9A8Y3</accession>
<dbReference type="InterPro" id="IPR000719">
    <property type="entry name" value="Prot_kinase_dom"/>
</dbReference>
<sequence length="402" mass="45235">MSLIKILAFGSGKKNVALVIPLVVLSAIFICSWRRRTFLKVSREENKDIGALYFDLGTLRAATDDFCETNKLGEGGFGPVYKEKLSDGQEIAVKRLSRSSQQGLPELRNEIDFVAKLEHRNLVRLLGCCLEEKEKLLVYGFLPNTSLDKFLLDATDPIKRGLLDWGKRYNIIEGIARGLLYLHQDSRLKIIHRDLKASNILLDQHMNPKISDFGLAKLSESEKEHGSTSKIAETNGYMAPEYAMQGYFSNKSDVFSFGVLILEIATGQRISDFHGSGDSTNLLSFAWEHWSKGQALEIMDHSLGELYHRQEALTCIHIGLLCTQEDMRKRPRMASVVLMLSNHSVTLPTPSTPAYFVRGRTTIESDEALRTTNSTPSDSLTICNMSITDPLRNSMDIWIFDH</sequence>
<dbReference type="InterPro" id="IPR008271">
    <property type="entry name" value="Ser/Thr_kinase_AS"/>
</dbReference>
<dbReference type="Gene3D" id="1.10.510.10">
    <property type="entry name" value="Transferase(Phosphotransferase) domain 1"/>
    <property type="match status" value="1"/>
</dbReference>
<evidence type="ECO:0000256" key="5">
    <source>
        <dbReference type="ARBA" id="ARBA00022692"/>
    </source>
</evidence>
<name>A0A8B9A8Y3_PHODC</name>
<evidence type="ECO:0000259" key="16">
    <source>
        <dbReference type="PROSITE" id="PS50011"/>
    </source>
</evidence>
<protein>
    <submittedName>
        <fullName evidence="18">Cysteine-rich receptor-like protein kinase 10</fullName>
    </submittedName>
</protein>
<proteinExistence type="predicted"/>
<evidence type="ECO:0000256" key="3">
    <source>
        <dbReference type="ARBA" id="ARBA00022553"/>
    </source>
</evidence>
<keyword evidence="9" id="KW-0418">Kinase</keyword>
<keyword evidence="7" id="KW-0677">Repeat</keyword>
<dbReference type="OrthoDB" id="779887at2759"/>
<evidence type="ECO:0000256" key="15">
    <source>
        <dbReference type="SAM" id="Phobius"/>
    </source>
</evidence>
<keyword evidence="3" id="KW-0597">Phosphoprotein</keyword>
<keyword evidence="10" id="KW-0067">ATP-binding</keyword>
<dbReference type="RefSeq" id="XP_038982177.1">
    <property type="nucleotide sequence ID" value="XM_039126249.1"/>
</dbReference>
<keyword evidence="4" id="KW-0808">Transferase</keyword>
<keyword evidence="11 15" id="KW-1133">Transmembrane helix</keyword>
<comment type="subcellular location">
    <subcellularLocation>
        <location evidence="1">Membrane</location>
        <topology evidence="1">Single-pass membrane protein</topology>
    </subcellularLocation>
</comment>
<evidence type="ECO:0000256" key="14">
    <source>
        <dbReference type="ARBA" id="ARBA00023180"/>
    </source>
</evidence>
<evidence type="ECO:0000256" key="1">
    <source>
        <dbReference type="ARBA" id="ARBA00004167"/>
    </source>
</evidence>
<evidence type="ECO:0000256" key="2">
    <source>
        <dbReference type="ARBA" id="ARBA00022527"/>
    </source>
</evidence>
<dbReference type="CDD" id="cd14066">
    <property type="entry name" value="STKc_IRAK"/>
    <property type="match status" value="1"/>
</dbReference>
<reference evidence="17" key="1">
    <citation type="journal article" date="2019" name="Nat. Commun.">
        <title>Genome-wide association mapping of date palm fruit traits.</title>
        <authorList>
            <person name="Hazzouri K.M."/>
            <person name="Gros-Balthazard M."/>
            <person name="Flowers J.M."/>
            <person name="Copetti D."/>
            <person name="Lemansour A."/>
            <person name="Lebrun M."/>
            <person name="Masmoudi K."/>
            <person name="Ferrand S."/>
            <person name="Dhar M.I."/>
            <person name="Fresquez Z.A."/>
            <person name="Rosas U."/>
            <person name="Zhang J."/>
            <person name="Talag J."/>
            <person name="Lee S."/>
            <person name="Kudrna D."/>
            <person name="Powell R.F."/>
            <person name="Leitch I.J."/>
            <person name="Krueger R.R."/>
            <person name="Wing R.A."/>
            <person name="Amiri K.M.A."/>
            <person name="Purugganan M.D."/>
        </authorList>
    </citation>
    <scope>NUCLEOTIDE SEQUENCE [LARGE SCALE GENOMIC DNA]</scope>
    <source>
        <strain evidence="17">cv. Khalas</strain>
    </source>
</reference>
<dbReference type="KEGG" id="pda:103697911"/>
<dbReference type="Pfam" id="PF07714">
    <property type="entry name" value="PK_Tyr_Ser-Thr"/>
    <property type="match status" value="1"/>
</dbReference>
<gene>
    <name evidence="18" type="primary">LOC103697911</name>
</gene>
<keyword evidence="14" id="KW-0325">Glycoprotein</keyword>
<dbReference type="GO" id="GO:0005886">
    <property type="term" value="C:plasma membrane"/>
    <property type="evidence" value="ECO:0007669"/>
    <property type="project" value="TreeGrafter"/>
</dbReference>
<evidence type="ECO:0000256" key="8">
    <source>
        <dbReference type="ARBA" id="ARBA00022741"/>
    </source>
</evidence>
<dbReference type="FunFam" id="1.10.510.10:FF:000343">
    <property type="entry name" value="Cysteine-rich receptor-like protein kinase 28"/>
    <property type="match status" value="1"/>
</dbReference>
<evidence type="ECO:0000256" key="12">
    <source>
        <dbReference type="ARBA" id="ARBA00023136"/>
    </source>
</evidence>